<dbReference type="Proteomes" id="UP000256328">
    <property type="component" value="Unassembled WGS sequence"/>
</dbReference>
<dbReference type="PANTHER" id="PTHR12197">
    <property type="entry name" value="HISTONE-LYSINE N-METHYLTRANSFERASE SMYD"/>
    <property type="match status" value="1"/>
</dbReference>
<dbReference type="PANTHER" id="PTHR12197:SF251">
    <property type="entry name" value="EG:BACR7C10.4 PROTEIN"/>
    <property type="match status" value="1"/>
</dbReference>
<dbReference type="InterPro" id="IPR046341">
    <property type="entry name" value="SET_dom_sf"/>
</dbReference>
<keyword evidence="3" id="KW-1185">Reference proteome</keyword>
<dbReference type="PROSITE" id="PS50280">
    <property type="entry name" value="SET"/>
    <property type="match status" value="1"/>
</dbReference>
<comment type="caution">
    <text evidence="2">The sequence shown here is derived from an EMBL/GenBank/DDBJ whole genome shotgun (WGS) entry which is preliminary data.</text>
</comment>
<dbReference type="InterPro" id="IPR001214">
    <property type="entry name" value="SET_dom"/>
</dbReference>
<dbReference type="Gene3D" id="1.10.220.160">
    <property type="match status" value="1"/>
</dbReference>
<dbReference type="Pfam" id="PF00856">
    <property type="entry name" value="SET"/>
    <property type="match status" value="1"/>
</dbReference>
<dbReference type="InterPro" id="IPR050869">
    <property type="entry name" value="H3K4_H4K5_MeTrfase"/>
</dbReference>
<dbReference type="AlphaFoldDB" id="A0A3D8RWU9"/>
<feature type="domain" description="SET" evidence="1">
    <location>
        <begin position="384"/>
        <end position="696"/>
    </location>
</feature>
<name>A0A3D8RWU9_9HELO</name>
<dbReference type="Gene3D" id="6.10.140.2220">
    <property type="match status" value="1"/>
</dbReference>
<dbReference type="GO" id="GO:0005634">
    <property type="term" value="C:nucleus"/>
    <property type="evidence" value="ECO:0007669"/>
    <property type="project" value="TreeGrafter"/>
</dbReference>
<evidence type="ECO:0000313" key="3">
    <source>
        <dbReference type="Proteomes" id="UP000256328"/>
    </source>
</evidence>
<reference evidence="2 3" key="1">
    <citation type="journal article" date="2018" name="IMA Fungus">
        <title>IMA Genome-F 9: Draft genome sequence of Annulohypoxylon stygium, Aspergillus mulundensis, Berkeleyomyces basicola (syn. Thielaviopsis basicola), Ceratocystis smalleyi, two Cercospora beticola strains, Coleophoma cylindrospora, Fusarium fracticaudum, Phialophora cf. hyalina, and Morchella septimelata.</title>
        <authorList>
            <person name="Wingfield B.D."/>
            <person name="Bills G.F."/>
            <person name="Dong Y."/>
            <person name="Huang W."/>
            <person name="Nel W.J."/>
            <person name="Swalarsk-Parry B.S."/>
            <person name="Vaghefi N."/>
            <person name="Wilken P.M."/>
            <person name="An Z."/>
            <person name="de Beer Z.W."/>
            <person name="De Vos L."/>
            <person name="Chen L."/>
            <person name="Duong T.A."/>
            <person name="Gao Y."/>
            <person name="Hammerbacher A."/>
            <person name="Kikkert J.R."/>
            <person name="Li Y."/>
            <person name="Li H."/>
            <person name="Li K."/>
            <person name="Li Q."/>
            <person name="Liu X."/>
            <person name="Ma X."/>
            <person name="Naidoo K."/>
            <person name="Pethybridge S.J."/>
            <person name="Sun J."/>
            <person name="Steenkamp E.T."/>
            <person name="van der Nest M.A."/>
            <person name="van Wyk S."/>
            <person name="Wingfield M.J."/>
            <person name="Xiong C."/>
            <person name="Yue Q."/>
            <person name="Zhang X."/>
        </authorList>
    </citation>
    <scope>NUCLEOTIDE SEQUENCE [LARGE SCALE GENOMIC DNA]</scope>
    <source>
        <strain evidence="2 3">BP5796</strain>
    </source>
</reference>
<evidence type="ECO:0000259" key="1">
    <source>
        <dbReference type="PROSITE" id="PS50280"/>
    </source>
</evidence>
<dbReference type="EMBL" id="PDLN01000008">
    <property type="protein sequence ID" value="RDW78281.1"/>
    <property type="molecule type" value="Genomic_DNA"/>
</dbReference>
<organism evidence="2 3">
    <name type="scientific">Coleophoma crateriformis</name>
    <dbReference type="NCBI Taxonomy" id="565419"/>
    <lineage>
        <taxon>Eukaryota</taxon>
        <taxon>Fungi</taxon>
        <taxon>Dikarya</taxon>
        <taxon>Ascomycota</taxon>
        <taxon>Pezizomycotina</taxon>
        <taxon>Leotiomycetes</taxon>
        <taxon>Helotiales</taxon>
        <taxon>Dermateaceae</taxon>
        <taxon>Coleophoma</taxon>
    </lineage>
</organism>
<protein>
    <recommendedName>
        <fullName evidence="1">SET domain-containing protein</fullName>
    </recommendedName>
</protein>
<gene>
    <name evidence="2" type="ORF">BP5796_06133</name>
</gene>
<dbReference type="OrthoDB" id="438641at2759"/>
<sequence>MTDSIIIETQPVEHDIAPSPASANLVIVAPAKNGHGSTKRIAHVLSALYDDAQENLDDEPNFTIWSKETNLDRLQDTTMKLDPCRLSTTSDGKDDSSLILCSGSIQNSMKSCDGVEELAVDQAENIVISASETEVNSSTIETDMSQADKNIRQEWLGTTPFAIEDRIDIQRAGHLDDLIYYQQTIYDNIRETPYDPAHWIDLCQCCLTLGFADIAAAAAHKGLILIKASLGRDYGCEGIVYPSNLKILTKTAVSEKLHTHSPAIVEEELKSLLLICYSGLLSSLLACGTFWEGLRAAKEALSIFPMDMDLLETRDMLRDCFYERQNSLKAKAADNFDESLTLMTRVGKIYQMQYPWMDRRLNDRTPALVRELNDNLNSQICEIKPIILRPHRESFDVGPLGIFALRDIEEGESVLVDKCITNTTDLHPKAQTYCDACHSSLLAPYILPTQIVRPECCEDVVFCSQDCCSTATSGYHRVLCGKDWSWIYGRNGRPKSTGLAPDPMWRVRLFLRMVAVYLADIQSTKTKVHPLQHSLFGRMSANYSPPSYPDFPLTRDWYYYENIGAPTRILMTLGINPFTDPHWTPEVIQTIFWKMENNANMSKINLSTTTPPSSNSPQRENSTGEEIVTSINTNYLFLNHSCEPNISWRGPSSTPFVSTDLLEGINSEIIKPGSATIICRARQKIKKGEELKISYIGDPMGTSNNKQWEGGRQERRRWLSKWFEGGCGCSICTKEAEEVKAMAAAKSKP</sequence>
<accession>A0A3D8RWU9</accession>
<dbReference type="SUPFAM" id="SSF82199">
    <property type="entry name" value="SET domain"/>
    <property type="match status" value="1"/>
</dbReference>
<proteinExistence type="predicted"/>
<dbReference type="Gene3D" id="2.170.270.10">
    <property type="entry name" value="SET domain"/>
    <property type="match status" value="2"/>
</dbReference>
<evidence type="ECO:0000313" key="2">
    <source>
        <dbReference type="EMBL" id="RDW78281.1"/>
    </source>
</evidence>